<evidence type="ECO:0000256" key="6">
    <source>
        <dbReference type="PIRSR" id="PIRSR000137-2"/>
    </source>
</evidence>
<feature type="domain" description="Glucose-methanol-choline oxidoreductase N-terminal" evidence="8">
    <location>
        <begin position="355"/>
        <end position="369"/>
    </location>
</feature>
<dbReference type="InterPro" id="IPR000172">
    <property type="entry name" value="GMC_OxRdtase_N"/>
</dbReference>
<dbReference type="InterPro" id="IPR036188">
    <property type="entry name" value="FAD/NAD-bd_sf"/>
</dbReference>
<evidence type="ECO:0000313" key="10">
    <source>
        <dbReference type="Proteomes" id="UP000197138"/>
    </source>
</evidence>
<feature type="disulfide bond" evidence="7">
    <location>
        <begin position="525"/>
        <end position="581"/>
    </location>
</feature>
<dbReference type="Proteomes" id="UP000197138">
    <property type="component" value="Unassembled WGS sequence"/>
</dbReference>
<dbReference type="GO" id="GO:0016614">
    <property type="term" value="F:oxidoreductase activity, acting on CH-OH group of donors"/>
    <property type="evidence" value="ECO:0007669"/>
    <property type="project" value="InterPro"/>
</dbReference>
<gene>
    <name evidence="9" type="ORF">CDL15_Pgr023510</name>
</gene>
<dbReference type="PANTHER" id="PTHR45968">
    <property type="entry name" value="OSJNBA0019K04.7 PROTEIN"/>
    <property type="match status" value="1"/>
</dbReference>
<dbReference type="SUPFAM" id="SSF51905">
    <property type="entry name" value="FAD/NAD(P)-binding domain"/>
    <property type="match status" value="1"/>
</dbReference>
<dbReference type="PROSITE" id="PS00624">
    <property type="entry name" value="GMC_OXRED_2"/>
    <property type="match status" value="1"/>
</dbReference>
<protein>
    <recommendedName>
        <fullName evidence="8">Glucose-methanol-choline oxidoreductase N-terminal domain-containing protein</fullName>
    </recommendedName>
</protein>
<feature type="binding site" evidence="6">
    <location>
        <begin position="629"/>
        <end position="630"/>
    </location>
    <ligand>
        <name>FAD</name>
        <dbReference type="ChEBI" id="CHEBI:57692"/>
    </ligand>
</feature>
<dbReference type="InterPro" id="IPR012132">
    <property type="entry name" value="GMC_OxRdtase"/>
</dbReference>
<dbReference type="InterPro" id="IPR007867">
    <property type="entry name" value="GMC_OxRtase_C"/>
</dbReference>
<dbReference type="GO" id="GO:0050660">
    <property type="term" value="F:flavin adenine dinucleotide binding"/>
    <property type="evidence" value="ECO:0007669"/>
    <property type="project" value="InterPro"/>
</dbReference>
<evidence type="ECO:0000256" key="2">
    <source>
        <dbReference type="ARBA" id="ARBA00010790"/>
    </source>
</evidence>
<dbReference type="SUPFAM" id="SSF54373">
    <property type="entry name" value="FAD-linked reductases, C-terminal domain"/>
    <property type="match status" value="1"/>
</dbReference>
<keyword evidence="5 6" id="KW-0274">FAD</keyword>
<feature type="binding site" evidence="6">
    <location>
        <begin position="589"/>
        <end position="590"/>
    </location>
    <ligand>
        <name>FAD</name>
        <dbReference type="ChEBI" id="CHEBI:57692"/>
    </ligand>
</feature>
<keyword evidence="4" id="KW-0732">Signal</keyword>
<dbReference type="InterPro" id="IPR051871">
    <property type="entry name" value="GMC_Oxidoreductase-Related"/>
</dbReference>
<dbReference type="Pfam" id="PF00732">
    <property type="entry name" value="GMC_oxred_N"/>
    <property type="match status" value="1"/>
</dbReference>
<dbReference type="Pfam" id="PF05199">
    <property type="entry name" value="GMC_oxred_C"/>
    <property type="match status" value="1"/>
</dbReference>
<comment type="similarity">
    <text evidence="2">Belongs to the GMC oxidoreductase family.</text>
</comment>
<sequence length="650" mass="72969">MTVRVGGAVERRTYVKCLCVCLCESVYKYLRSFECWGVQEHTKQGHSRRATLREEERVWGLHFTEKTDREKERAEQRSILLWKDQSVWGKPGYGSEYRYPFIKRASTFSSSSSSFSTSRADRAFDYIIIGGGTAGCPLAATLSQKFSVLLLERGGVPFSNANVSFLQNFHLTLADISETSASQFFSSTDGVLNSRARVLGGGTSINAGFYTRASRRFIRKVGWDEKLVNESYPWIEKQIVHWPDFGPWQRAFRDSLLDVDISPFNGFTYDHMYGTKVGGTIFDRFGRRHTAAELLASANPQKLSVLIYATVQKIVFDTSGKRPKAVGVIFKDEDRNQHQAFLANSPKSEVILSSGAIGSPQMLLLSGIGPKAELEKLNISVVLDNKYVGRGMSDNPMNTIFVPTKKHVKQSLIQTVGITKRGVYIESSCGFGQSKDSIHCHHGIMSAEMGQLSTIPPKQRSREVIANYVRNKHNLPKEVFRGGFILEKLANPFSMGDLKLVNTNPDDNPSVTFNYFSHPEDLKRCMDGVRMATRIAQSKYFTDFTGFSRQTTEKLLNITVKANVNLIPKNPNDTKSLEQFCRDTVVTIWHYHGGCHVGKVVNSSNKVIGVDRLRVVDGSTFRESPGTNPQATVMMMGRYVCVYIYIYIPL</sequence>
<organism evidence="9 10">
    <name type="scientific">Punica granatum</name>
    <name type="common">Pomegranate</name>
    <dbReference type="NCBI Taxonomy" id="22663"/>
    <lineage>
        <taxon>Eukaryota</taxon>
        <taxon>Viridiplantae</taxon>
        <taxon>Streptophyta</taxon>
        <taxon>Embryophyta</taxon>
        <taxon>Tracheophyta</taxon>
        <taxon>Spermatophyta</taxon>
        <taxon>Magnoliopsida</taxon>
        <taxon>eudicotyledons</taxon>
        <taxon>Gunneridae</taxon>
        <taxon>Pentapetalae</taxon>
        <taxon>rosids</taxon>
        <taxon>malvids</taxon>
        <taxon>Myrtales</taxon>
        <taxon>Lythraceae</taxon>
        <taxon>Punica</taxon>
    </lineage>
</organism>
<proteinExistence type="inferred from homology"/>
<feature type="binding site" evidence="6">
    <location>
        <position position="198"/>
    </location>
    <ligand>
        <name>FAD</name>
        <dbReference type="ChEBI" id="CHEBI:57692"/>
    </ligand>
</feature>
<evidence type="ECO:0000256" key="4">
    <source>
        <dbReference type="ARBA" id="ARBA00022729"/>
    </source>
</evidence>
<evidence type="ECO:0000256" key="3">
    <source>
        <dbReference type="ARBA" id="ARBA00022630"/>
    </source>
</evidence>
<name>A0A218W700_PUNGR</name>
<evidence type="ECO:0000259" key="8">
    <source>
        <dbReference type="PROSITE" id="PS00624"/>
    </source>
</evidence>
<reference evidence="10" key="1">
    <citation type="journal article" date="2017" name="Plant J.">
        <title>The pomegranate (Punica granatum L.) genome and the genomics of punicalagin biosynthesis.</title>
        <authorList>
            <person name="Qin G."/>
            <person name="Xu C."/>
            <person name="Ming R."/>
            <person name="Tang H."/>
            <person name="Guyot R."/>
            <person name="Kramer E.M."/>
            <person name="Hu Y."/>
            <person name="Yi X."/>
            <person name="Qi Y."/>
            <person name="Xu X."/>
            <person name="Gao Z."/>
            <person name="Pan H."/>
            <person name="Jian J."/>
            <person name="Tian Y."/>
            <person name="Yue Z."/>
            <person name="Xu Y."/>
        </authorList>
    </citation>
    <scope>NUCLEOTIDE SEQUENCE [LARGE SCALE GENOMIC DNA]</scope>
    <source>
        <strain evidence="10">cv. Dabenzi</strain>
    </source>
</reference>
<keyword evidence="7" id="KW-1015">Disulfide bond</keyword>
<evidence type="ECO:0000256" key="5">
    <source>
        <dbReference type="ARBA" id="ARBA00022827"/>
    </source>
</evidence>
<keyword evidence="3" id="KW-0285">Flavoprotein</keyword>
<comment type="caution">
    <text evidence="9">The sequence shown here is derived from an EMBL/GenBank/DDBJ whole genome shotgun (WGS) entry which is preliminary data.</text>
</comment>
<comment type="cofactor">
    <cofactor evidence="1 6">
        <name>FAD</name>
        <dbReference type="ChEBI" id="CHEBI:57692"/>
    </cofactor>
</comment>
<dbReference type="Gene3D" id="3.50.50.60">
    <property type="entry name" value="FAD/NAD(P)-binding domain"/>
    <property type="match status" value="1"/>
</dbReference>
<feature type="binding site" evidence="6">
    <location>
        <position position="311"/>
    </location>
    <ligand>
        <name>FAD</name>
        <dbReference type="ChEBI" id="CHEBI:57692"/>
    </ligand>
</feature>
<dbReference type="Gene3D" id="3.30.410.40">
    <property type="match status" value="1"/>
</dbReference>
<feature type="binding site" evidence="6">
    <location>
        <begin position="152"/>
        <end position="153"/>
    </location>
    <ligand>
        <name>FAD</name>
        <dbReference type="ChEBI" id="CHEBI:57692"/>
    </ligand>
</feature>
<feature type="binding site" evidence="6">
    <location>
        <position position="618"/>
    </location>
    <ligand>
        <name>FAD</name>
        <dbReference type="ChEBI" id="CHEBI:57692"/>
    </ligand>
</feature>
<dbReference type="PIRSF" id="PIRSF000137">
    <property type="entry name" value="Alcohol_oxidase"/>
    <property type="match status" value="1"/>
</dbReference>
<evidence type="ECO:0000256" key="7">
    <source>
        <dbReference type="PIRSR" id="PIRSR000137-3"/>
    </source>
</evidence>
<accession>A0A218W700</accession>
<dbReference type="AlphaFoldDB" id="A0A218W700"/>
<dbReference type="PANTHER" id="PTHR45968:SF5">
    <property type="entry name" value="PROTEIN HOTHEAD"/>
    <property type="match status" value="1"/>
</dbReference>
<dbReference type="EMBL" id="MTKT01004950">
    <property type="protein sequence ID" value="OWM68545.1"/>
    <property type="molecule type" value="Genomic_DNA"/>
</dbReference>
<evidence type="ECO:0000313" key="9">
    <source>
        <dbReference type="EMBL" id="OWM68545.1"/>
    </source>
</evidence>
<evidence type="ECO:0000256" key="1">
    <source>
        <dbReference type="ARBA" id="ARBA00001974"/>
    </source>
</evidence>